<dbReference type="Pfam" id="PF01509">
    <property type="entry name" value="TruB_N"/>
    <property type="match status" value="1"/>
</dbReference>
<dbReference type="GeneID" id="77469898"/>
<dbReference type="GO" id="GO:0160148">
    <property type="term" value="F:tRNA pseudouridine(55) synthase activity"/>
    <property type="evidence" value="ECO:0007669"/>
    <property type="project" value="UniProtKB-EC"/>
</dbReference>
<organism evidence="8 9">
    <name type="scientific">Faecalibacillus faecis</name>
    <dbReference type="NCBI Taxonomy" id="1982628"/>
    <lineage>
        <taxon>Bacteria</taxon>
        <taxon>Bacillati</taxon>
        <taxon>Bacillota</taxon>
        <taxon>Erysipelotrichia</taxon>
        <taxon>Erysipelotrichales</taxon>
        <taxon>Coprobacillaceae</taxon>
        <taxon>Faecalibacillus</taxon>
    </lineage>
</organism>
<comment type="similarity">
    <text evidence="2 5">Belongs to the pseudouridine synthase TruB family. Type 1 subfamily.</text>
</comment>
<keyword evidence="3 5" id="KW-0819">tRNA processing</keyword>
<feature type="domain" description="Pseudouridine synthase II N-terminal" evidence="6">
    <location>
        <begin position="23"/>
        <end position="171"/>
    </location>
</feature>
<feature type="domain" description="tRNA pseudouridylate synthase B C-terminal" evidence="7">
    <location>
        <begin position="172"/>
        <end position="216"/>
    </location>
</feature>
<evidence type="ECO:0000259" key="7">
    <source>
        <dbReference type="Pfam" id="PF16198"/>
    </source>
</evidence>
<dbReference type="PANTHER" id="PTHR13767">
    <property type="entry name" value="TRNA-PSEUDOURIDINE SYNTHASE"/>
    <property type="match status" value="1"/>
</dbReference>
<dbReference type="SUPFAM" id="SSF55120">
    <property type="entry name" value="Pseudouridine synthase"/>
    <property type="match status" value="1"/>
</dbReference>
<keyword evidence="9" id="KW-1185">Reference proteome</keyword>
<dbReference type="GO" id="GO:0031119">
    <property type="term" value="P:tRNA pseudouridine synthesis"/>
    <property type="evidence" value="ECO:0007669"/>
    <property type="project" value="UniProtKB-UniRule"/>
</dbReference>
<dbReference type="InterPro" id="IPR014780">
    <property type="entry name" value="tRNA_psdUridine_synth_TruB"/>
</dbReference>
<evidence type="ECO:0000256" key="4">
    <source>
        <dbReference type="ARBA" id="ARBA00023235"/>
    </source>
</evidence>
<keyword evidence="4 5" id="KW-0413">Isomerase</keyword>
<evidence type="ECO:0000256" key="5">
    <source>
        <dbReference type="HAMAP-Rule" id="MF_01080"/>
    </source>
</evidence>
<evidence type="ECO:0000313" key="8">
    <source>
        <dbReference type="EMBL" id="PST41599.1"/>
    </source>
</evidence>
<dbReference type="Gene3D" id="3.30.2350.10">
    <property type="entry name" value="Pseudouridine synthase"/>
    <property type="match status" value="1"/>
</dbReference>
<evidence type="ECO:0000256" key="3">
    <source>
        <dbReference type="ARBA" id="ARBA00022694"/>
    </source>
</evidence>
<protein>
    <recommendedName>
        <fullName evidence="5">tRNA pseudouridine synthase B</fullName>
        <ecNumber evidence="5">5.4.99.25</ecNumber>
    </recommendedName>
    <alternativeName>
        <fullName evidence="5">tRNA pseudouridine(55) synthase</fullName>
        <shortName evidence="5">Psi55 synthase</shortName>
    </alternativeName>
    <alternativeName>
        <fullName evidence="5">tRNA pseudouridylate synthase</fullName>
    </alternativeName>
    <alternativeName>
        <fullName evidence="5">tRNA-uridine isomerase</fullName>
    </alternativeName>
</protein>
<evidence type="ECO:0000256" key="2">
    <source>
        <dbReference type="ARBA" id="ARBA00005642"/>
    </source>
</evidence>
<dbReference type="Pfam" id="PF16198">
    <property type="entry name" value="TruB_C_2"/>
    <property type="match status" value="1"/>
</dbReference>
<dbReference type="FunFam" id="3.30.2350.10:FF:000011">
    <property type="entry name" value="tRNA pseudouridine synthase B"/>
    <property type="match status" value="1"/>
</dbReference>
<dbReference type="GO" id="GO:1990481">
    <property type="term" value="P:mRNA pseudouridine synthesis"/>
    <property type="evidence" value="ECO:0007669"/>
    <property type="project" value="TreeGrafter"/>
</dbReference>
<dbReference type="RefSeq" id="WP_106987134.1">
    <property type="nucleotide sequence ID" value="NZ_PYLP01000002.1"/>
</dbReference>
<sequence length="280" mass="31266">MDGILLINKPAGYTSHDIVGIVRKKLHTKKVGHCGTLDPDATGVLVVCVNKATKAIQFLMSDSKIYRATLSLGKSTDTYDASGKVLEEKEVGEISKEQVEGVLNSFLGHSKQKPPIYSAIKVNGKKLYEYARNGEEVEIKERDIEIMMIQLISFDKNEIVFDVKCSKGTYIRSLCVDIAKKLGYPGHMSHLTRIVSGDFSLEKCYTLEDLQQDRYKLLSVDEALDSYPKIILKDPTVVYHGKMIKSDLTGQVAICDVNKHVLAIYESNGEGYLKNVRGLW</sequence>
<comment type="caution">
    <text evidence="8">The sequence shown here is derived from an EMBL/GenBank/DDBJ whole genome shotgun (WGS) entry which is preliminary data.</text>
</comment>
<dbReference type="EMBL" id="PYLP01000002">
    <property type="protein sequence ID" value="PST41599.1"/>
    <property type="molecule type" value="Genomic_DNA"/>
</dbReference>
<dbReference type="Proteomes" id="UP000241201">
    <property type="component" value="Unassembled WGS sequence"/>
</dbReference>
<dbReference type="EC" id="5.4.99.25" evidence="5"/>
<dbReference type="GO" id="GO:0003723">
    <property type="term" value="F:RNA binding"/>
    <property type="evidence" value="ECO:0007669"/>
    <property type="project" value="InterPro"/>
</dbReference>
<reference evidence="9" key="1">
    <citation type="submission" date="2018-03" db="EMBL/GenBank/DDBJ databases">
        <title>Lachnoclostridium SNUG30370 gen.nov., sp.nov., isolated from human faeces.</title>
        <authorList>
            <person name="Seo B."/>
            <person name="Jeon K."/>
            <person name="Ko G."/>
        </authorList>
    </citation>
    <scope>NUCLEOTIDE SEQUENCE [LARGE SCALE GENOMIC DNA]</scope>
    <source>
        <strain evidence="9">SNUG30370</strain>
    </source>
</reference>
<evidence type="ECO:0000259" key="6">
    <source>
        <dbReference type="Pfam" id="PF01509"/>
    </source>
</evidence>
<evidence type="ECO:0000313" key="9">
    <source>
        <dbReference type="Proteomes" id="UP000241201"/>
    </source>
</evidence>
<dbReference type="PANTHER" id="PTHR13767:SF2">
    <property type="entry name" value="PSEUDOURIDYLATE SYNTHASE TRUB1"/>
    <property type="match status" value="1"/>
</dbReference>
<dbReference type="NCBIfam" id="TIGR00431">
    <property type="entry name" value="TruB"/>
    <property type="match status" value="1"/>
</dbReference>
<dbReference type="InterPro" id="IPR032819">
    <property type="entry name" value="TruB_C"/>
</dbReference>
<comment type="catalytic activity">
    <reaction evidence="1 5">
        <text>uridine(55) in tRNA = pseudouridine(55) in tRNA</text>
        <dbReference type="Rhea" id="RHEA:42532"/>
        <dbReference type="Rhea" id="RHEA-COMP:10101"/>
        <dbReference type="Rhea" id="RHEA-COMP:10102"/>
        <dbReference type="ChEBI" id="CHEBI:65314"/>
        <dbReference type="ChEBI" id="CHEBI:65315"/>
        <dbReference type="EC" id="5.4.99.25"/>
    </reaction>
</comment>
<evidence type="ECO:0000256" key="1">
    <source>
        <dbReference type="ARBA" id="ARBA00000385"/>
    </source>
</evidence>
<accession>A0A2T3G248</accession>
<dbReference type="AlphaFoldDB" id="A0A2T3G248"/>
<gene>
    <name evidence="5 8" type="primary">truB</name>
    <name evidence="8" type="ORF">C7U55_02100</name>
</gene>
<dbReference type="CDD" id="cd02573">
    <property type="entry name" value="PseudoU_synth_EcTruB"/>
    <property type="match status" value="1"/>
</dbReference>
<dbReference type="HAMAP" id="MF_01080">
    <property type="entry name" value="TruB_bact"/>
    <property type="match status" value="1"/>
</dbReference>
<dbReference type="InterPro" id="IPR020103">
    <property type="entry name" value="PsdUridine_synth_cat_dom_sf"/>
</dbReference>
<feature type="active site" description="Nucleophile" evidence="5">
    <location>
        <position position="38"/>
    </location>
</feature>
<name>A0A2T3G248_9FIRM</name>
<proteinExistence type="inferred from homology"/>
<dbReference type="InterPro" id="IPR002501">
    <property type="entry name" value="PsdUridine_synth_N"/>
</dbReference>
<comment type="function">
    <text evidence="5">Responsible for synthesis of pseudouridine from uracil-55 in the psi GC loop of transfer RNAs.</text>
</comment>